<name>A0ABY8WQ78_9ACTN</name>
<reference evidence="1 2" key="1">
    <citation type="submission" date="2023-06" db="EMBL/GenBank/DDBJ databases">
        <authorList>
            <person name="Yushchuk O."/>
            <person name="Binda E."/>
            <person name="Ruckert-Reed C."/>
            <person name="Fedorenko V."/>
            <person name="Kalinowski J."/>
            <person name="Marinelli F."/>
        </authorList>
    </citation>
    <scope>NUCLEOTIDE SEQUENCE [LARGE SCALE GENOMIC DNA]</scope>
    <source>
        <strain evidence="1 2">NRRL 3884</strain>
    </source>
</reference>
<gene>
    <name evidence="1" type="ORF">ACTOB_003691</name>
</gene>
<organism evidence="1 2">
    <name type="scientific">Actinoplanes oblitus</name>
    <dbReference type="NCBI Taxonomy" id="3040509"/>
    <lineage>
        <taxon>Bacteria</taxon>
        <taxon>Bacillati</taxon>
        <taxon>Actinomycetota</taxon>
        <taxon>Actinomycetes</taxon>
        <taxon>Micromonosporales</taxon>
        <taxon>Micromonosporaceae</taxon>
        <taxon>Actinoplanes</taxon>
    </lineage>
</organism>
<evidence type="ECO:0000313" key="1">
    <source>
        <dbReference type="EMBL" id="WIN00016.1"/>
    </source>
</evidence>
<sequence length="166" mass="18505">MQPAQLLADLQHDLRSVFDAIDIAEEEITTAQRRHPKAADRIWRSFLLLRPPTDALTRNDLVYRAHCRELLDRVAAGADTRPGTAAECCVALCEVSLRVPLNTSAAGLYARMWKLADLPPIDLADASTHYEALEGALIDDQETMLRQKLSQDWRRLPPASPPGPDQ</sequence>
<evidence type="ECO:0000313" key="2">
    <source>
        <dbReference type="Proteomes" id="UP001240150"/>
    </source>
</evidence>
<keyword evidence="2" id="KW-1185">Reference proteome</keyword>
<dbReference type="Proteomes" id="UP001240150">
    <property type="component" value="Chromosome"/>
</dbReference>
<dbReference type="RefSeq" id="WP_284921474.1">
    <property type="nucleotide sequence ID" value="NZ_CP126980.1"/>
</dbReference>
<dbReference type="EMBL" id="CP126980">
    <property type="protein sequence ID" value="WIN00016.1"/>
    <property type="molecule type" value="Genomic_DNA"/>
</dbReference>
<proteinExistence type="predicted"/>
<protein>
    <submittedName>
        <fullName evidence="1">Uncharacterized protein</fullName>
    </submittedName>
</protein>
<accession>A0ABY8WQ78</accession>